<dbReference type="EMBL" id="BKCJ011886090">
    <property type="protein sequence ID" value="GFD61055.1"/>
    <property type="molecule type" value="Genomic_DNA"/>
</dbReference>
<feature type="region of interest" description="Disordered" evidence="1">
    <location>
        <begin position="53"/>
        <end position="79"/>
    </location>
</feature>
<gene>
    <name evidence="2" type="ORF">Tci_933024</name>
</gene>
<protein>
    <submittedName>
        <fullName evidence="2">Uncharacterized protein</fullName>
    </submittedName>
</protein>
<evidence type="ECO:0000256" key="1">
    <source>
        <dbReference type="SAM" id="MobiDB-lite"/>
    </source>
</evidence>
<accession>A0A699XME0</accession>
<evidence type="ECO:0000313" key="2">
    <source>
        <dbReference type="EMBL" id="GFD61055.1"/>
    </source>
</evidence>
<dbReference type="AlphaFoldDB" id="A0A699XME0"/>
<feature type="compositionally biased region" description="Acidic residues" evidence="1">
    <location>
        <begin position="55"/>
        <end position="79"/>
    </location>
</feature>
<proteinExistence type="predicted"/>
<reference evidence="2" key="1">
    <citation type="journal article" date="2019" name="Sci. Rep.">
        <title>Draft genome of Tanacetum cinerariifolium, the natural source of mosquito coil.</title>
        <authorList>
            <person name="Yamashiro T."/>
            <person name="Shiraishi A."/>
            <person name="Satake H."/>
            <person name="Nakayama K."/>
        </authorList>
    </citation>
    <scope>NUCLEOTIDE SEQUENCE</scope>
</reference>
<organism evidence="2">
    <name type="scientific">Tanacetum cinerariifolium</name>
    <name type="common">Dalmatian daisy</name>
    <name type="synonym">Chrysanthemum cinerariifolium</name>
    <dbReference type="NCBI Taxonomy" id="118510"/>
    <lineage>
        <taxon>Eukaryota</taxon>
        <taxon>Viridiplantae</taxon>
        <taxon>Streptophyta</taxon>
        <taxon>Embryophyta</taxon>
        <taxon>Tracheophyta</taxon>
        <taxon>Spermatophyta</taxon>
        <taxon>Magnoliopsida</taxon>
        <taxon>eudicotyledons</taxon>
        <taxon>Gunneridae</taxon>
        <taxon>Pentapetalae</taxon>
        <taxon>asterids</taxon>
        <taxon>campanulids</taxon>
        <taxon>Asterales</taxon>
        <taxon>Asteraceae</taxon>
        <taxon>Asteroideae</taxon>
        <taxon>Anthemideae</taxon>
        <taxon>Anthemidinae</taxon>
        <taxon>Tanacetum</taxon>
    </lineage>
</organism>
<feature type="non-terminal residue" evidence="2">
    <location>
        <position position="79"/>
    </location>
</feature>
<feature type="non-terminal residue" evidence="2">
    <location>
        <position position="1"/>
    </location>
</feature>
<sequence>DITNISIFFSCSIMDAPLSLDHAFDFFATEPVSGLAEAPNNQNGWIEWDVPLGGEMDEPMENPGFDEDEELDEFMNDDE</sequence>
<comment type="caution">
    <text evidence="2">The sequence shown here is derived from an EMBL/GenBank/DDBJ whole genome shotgun (WGS) entry which is preliminary data.</text>
</comment>
<name>A0A699XME0_TANCI</name>